<proteinExistence type="predicted"/>
<reference evidence="3" key="2">
    <citation type="journal article" date="2017" name="Nat. Plants">
        <title>The Aegilops tauschii genome reveals multiple impacts of transposons.</title>
        <authorList>
            <person name="Zhao G."/>
            <person name="Zou C."/>
            <person name="Li K."/>
            <person name="Wang K."/>
            <person name="Li T."/>
            <person name="Gao L."/>
            <person name="Zhang X."/>
            <person name="Wang H."/>
            <person name="Yang Z."/>
            <person name="Liu X."/>
            <person name="Jiang W."/>
            <person name="Mao L."/>
            <person name="Kong X."/>
            <person name="Jiao Y."/>
            <person name="Jia J."/>
        </authorList>
    </citation>
    <scope>NUCLEOTIDE SEQUENCE [LARGE SCALE GENOMIC DNA]</scope>
    <source>
        <strain evidence="3">cv. AL8/78</strain>
    </source>
</reference>
<reference evidence="2" key="3">
    <citation type="journal article" date="2017" name="Nature">
        <title>Genome sequence of the progenitor of the wheat D genome Aegilops tauschii.</title>
        <authorList>
            <person name="Luo M.C."/>
            <person name="Gu Y.Q."/>
            <person name="Puiu D."/>
            <person name="Wang H."/>
            <person name="Twardziok S.O."/>
            <person name="Deal K.R."/>
            <person name="Huo N."/>
            <person name="Zhu T."/>
            <person name="Wang L."/>
            <person name="Wang Y."/>
            <person name="McGuire P.E."/>
            <person name="Liu S."/>
            <person name="Long H."/>
            <person name="Ramasamy R.K."/>
            <person name="Rodriguez J.C."/>
            <person name="Van S.L."/>
            <person name="Yuan L."/>
            <person name="Wang Z."/>
            <person name="Xia Z."/>
            <person name="Xiao L."/>
            <person name="Anderson O.D."/>
            <person name="Ouyang S."/>
            <person name="Liang Y."/>
            <person name="Zimin A.V."/>
            <person name="Pertea G."/>
            <person name="Qi P."/>
            <person name="Bennetzen J.L."/>
            <person name="Dai X."/>
            <person name="Dawson M.W."/>
            <person name="Muller H.G."/>
            <person name="Kugler K."/>
            <person name="Rivarola-Duarte L."/>
            <person name="Spannagl M."/>
            <person name="Mayer K.F.X."/>
            <person name="Lu F.H."/>
            <person name="Bevan M.W."/>
            <person name="Leroy P."/>
            <person name="Li P."/>
            <person name="You F.M."/>
            <person name="Sun Q."/>
            <person name="Liu Z."/>
            <person name="Lyons E."/>
            <person name="Wicker T."/>
            <person name="Salzberg S.L."/>
            <person name="Devos K.M."/>
            <person name="Dvorak J."/>
        </authorList>
    </citation>
    <scope>NUCLEOTIDE SEQUENCE [LARGE SCALE GENOMIC DNA]</scope>
    <source>
        <strain evidence="2">cv. AL8/78</strain>
    </source>
</reference>
<dbReference type="Gramene" id="AET3Gv20546700.15">
    <property type="protein sequence ID" value="AET3Gv20546700.15"/>
    <property type="gene ID" value="AET3Gv20546700"/>
</dbReference>
<keyword evidence="1" id="KW-0472">Membrane</keyword>
<sequence length="81" mass="9274">MHSFEEYIIDWELRSLQSPVIISVPACTFSLSSCIWWKAKTFHPSYNEASPGFVAWQQQDVTILLSKPILNLLPGGSFCRR</sequence>
<keyword evidence="1" id="KW-1133">Transmembrane helix</keyword>
<keyword evidence="3" id="KW-1185">Reference proteome</keyword>
<keyword evidence="1" id="KW-0812">Transmembrane</keyword>
<protein>
    <submittedName>
        <fullName evidence="2">Uncharacterized protein</fullName>
    </submittedName>
</protein>
<evidence type="ECO:0000313" key="2">
    <source>
        <dbReference type="EnsemblPlants" id="AET3Gv20546700.15"/>
    </source>
</evidence>
<dbReference type="AlphaFoldDB" id="A0A453F1X7"/>
<dbReference type="Proteomes" id="UP000015105">
    <property type="component" value="Chromosome 3D"/>
</dbReference>
<reference evidence="2" key="4">
    <citation type="submission" date="2019-03" db="UniProtKB">
        <authorList>
            <consortium name="EnsemblPlants"/>
        </authorList>
    </citation>
    <scope>IDENTIFICATION</scope>
</reference>
<evidence type="ECO:0000256" key="1">
    <source>
        <dbReference type="SAM" id="Phobius"/>
    </source>
</evidence>
<organism evidence="2 3">
    <name type="scientific">Aegilops tauschii subsp. strangulata</name>
    <name type="common">Goatgrass</name>
    <dbReference type="NCBI Taxonomy" id="200361"/>
    <lineage>
        <taxon>Eukaryota</taxon>
        <taxon>Viridiplantae</taxon>
        <taxon>Streptophyta</taxon>
        <taxon>Embryophyta</taxon>
        <taxon>Tracheophyta</taxon>
        <taxon>Spermatophyta</taxon>
        <taxon>Magnoliopsida</taxon>
        <taxon>Liliopsida</taxon>
        <taxon>Poales</taxon>
        <taxon>Poaceae</taxon>
        <taxon>BOP clade</taxon>
        <taxon>Pooideae</taxon>
        <taxon>Triticodae</taxon>
        <taxon>Triticeae</taxon>
        <taxon>Triticinae</taxon>
        <taxon>Aegilops</taxon>
    </lineage>
</organism>
<reference evidence="2" key="5">
    <citation type="journal article" date="2021" name="G3 (Bethesda)">
        <title>Aegilops tauschii genome assembly Aet v5.0 features greater sequence contiguity and improved annotation.</title>
        <authorList>
            <person name="Wang L."/>
            <person name="Zhu T."/>
            <person name="Rodriguez J.C."/>
            <person name="Deal K.R."/>
            <person name="Dubcovsky J."/>
            <person name="McGuire P.E."/>
            <person name="Lux T."/>
            <person name="Spannagl M."/>
            <person name="Mayer K.F.X."/>
            <person name="Baldrich P."/>
            <person name="Meyers B.C."/>
            <person name="Huo N."/>
            <person name="Gu Y.Q."/>
            <person name="Zhou H."/>
            <person name="Devos K.M."/>
            <person name="Bennetzen J.L."/>
            <person name="Unver T."/>
            <person name="Budak H."/>
            <person name="Gulick P.J."/>
            <person name="Galiba G."/>
            <person name="Kalapos B."/>
            <person name="Nelson D.R."/>
            <person name="Li P."/>
            <person name="You F.M."/>
            <person name="Luo M.C."/>
            <person name="Dvorak J."/>
        </authorList>
    </citation>
    <scope>NUCLEOTIDE SEQUENCE [LARGE SCALE GENOMIC DNA]</scope>
    <source>
        <strain evidence="2">cv. AL8/78</strain>
    </source>
</reference>
<evidence type="ECO:0000313" key="3">
    <source>
        <dbReference type="Proteomes" id="UP000015105"/>
    </source>
</evidence>
<dbReference type="EnsemblPlants" id="AET3Gv20546700.15">
    <property type="protein sequence ID" value="AET3Gv20546700.15"/>
    <property type="gene ID" value="AET3Gv20546700"/>
</dbReference>
<accession>A0A453F1X7</accession>
<name>A0A453F1X7_AEGTS</name>
<feature type="transmembrane region" description="Helical" evidence="1">
    <location>
        <begin position="20"/>
        <end position="37"/>
    </location>
</feature>
<reference evidence="3" key="1">
    <citation type="journal article" date="2014" name="Science">
        <title>Ancient hybridizations among the ancestral genomes of bread wheat.</title>
        <authorList>
            <consortium name="International Wheat Genome Sequencing Consortium,"/>
            <person name="Marcussen T."/>
            <person name="Sandve S.R."/>
            <person name="Heier L."/>
            <person name="Spannagl M."/>
            <person name="Pfeifer M."/>
            <person name="Jakobsen K.S."/>
            <person name="Wulff B.B."/>
            <person name="Steuernagel B."/>
            <person name="Mayer K.F."/>
            <person name="Olsen O.A."/>
        </authorList>
    </citation>
    <scope>NUCLEOTIDE SEQUENCE [LARGE SCALE GENOMIC DNA]</scope>
    <source>
        <strain evidence="3">cv. AL8/78</strain>
    </source>
</reference>